<feature type="binding site" evidence="14">
    <location>
        <begin position="25"/>
        <end position="32"/>
    </location>
    <ligand>
        <name>ATP</name>
        <dbReference type="ChEBI" id="CHEBI:30616"/>
    </ligand>
</feature>
<reference evidence="17" key="1">
    <citation type="submission" date="2020-08" db="EMBL/GenBank/DDBJ databases">
        <title>Genome public.</title>
        <authorList>
            <person name="Liu C."/>
            <person name="Sun Q."/>
        </authorList>
    </citation>
    <scope>NUCLEOTIDE SEQUENCE</scope>
    <source>
        <strain evidence="17">BX15</strain>
    </source>
</reference>
<dbReference type="GO" id="GO:0033202">
    <property type="term" value="C:DNA helicase complex"/>
    <property type="evidence" value="ECO:0007669"/>
    <property type="project" value="TreeGrafter"/>
</dbReference>
<keyword evidence="9" id="KW-0234">DNA repair</keyword>
<dbReference type="GO" id="GO:0005524">
    <property type="term" value="F:ATP binding"/>
    <property type="evidence" value="ECO:0007669"/>
    <property type="project" value="UniProtKB-UniRule"/>
</dbReference>
<dbReference type="EC" id="5.6.2.4" evidence="12"/>
<evidence type="ECO:0000256" key="13">
    <source>
        <dbReference type="ARBA" id="ARBA00048988"/>
    </source>
</evidence>
<accession>A0A923S6F5</accession>
<dbReference type="PROSITE" id="PS51217">
    <property type="entry name" value="UVRD_HELICASE_CTER"/>
    <property type="match status" value="1"/>
</dbReference>
<dbReference type="InterPro" id="IPR014017">
    <property type="entry name" value="DNA_helicase_UvrD-like_C"/>
</dbReference>
<dbReference type="InterPro" id="IPR014016">
    <property type="entry name" value="UvrD-like_ATP-bd"/>
</dbReference>
<keyword evidence="10" id="KW-0413">Isomerase</keyword>
<keyword evidence="18" id="KW-1185">Reference proteome</keyword>
<evidence type="ECO:0000256" key="12">
    <source>
        <dbReference type="ARBA" id="ARBA00034808"/>
    </source>
</evidence>
<dbReference type="GO" id="GO:0005829">
    <property type="term" value="C:cytosol"/>
    <property type="evidence" value="ECO:0007669"/>
    <property type="project" value="TreeGrafter"/>
</dbReference>
<keyword evidence="5 14" id="KW-0347">Helicase</keyword>
<sequence length="1186" mass="132780">MAKLKLTEQQQAAVENRGGSLLVSAAAGSGKTKVLVERLFRYVTEDHCHIDDFLIITYTKAAAAELRSKIAAELSKRMAETPEDRHLRSQLLRAYQADIKTVDAFCTALLRENTHLLAQEGERYTLTPDFRVLDENDAKLLRQRVLTRVLERFYEELDEGGALLADTLGAGRDDSALEDLVLETYEKLQSHADPEHWLAENRTIWENRSGDFDETPYAAELLAVIRRKGFHHMEALRRAGQSTVGGDLYKGYGEKFLRASRSFAPLAAAQNWEAARISLDGLEFPRLTTPKGMTEDPEVVRLKGLWENAKTAAKKLAPMLAVSDTEAMEDLQTMAPAMTALLKLTADFSDAYRTEKLRMNCADFSDQEHLALRLLVERNGAPTELGRQVAGRYREILVDEYQDTNEVQNAIFRAVSREGKNLFTVGDVKQSIYRFRLADPTIFLDKYRRFTPAENAADGENRKILLSKNFRSRGEILDAANFVFSNILSADMGEMEYGEDESLHFGAEYYPPRKDCETEFHLISAHQKSAANDRPVKRLLAEARFTAQRIRQLLDEGYPVTGEDGTLRPCRPEDIVILMRSPGSRSAAFAQALAERDVPCSFEESGDFYQTPEISVTLALLEIVDNPRQDVPLIAVLRSPVFGFTPDRLAEIRSRDREGDFYDALLADGGEDVQAFLTTLTGLRDAAADMNVCRLLWHIYNTLHLPGIFGAMDEGGVRQENLVALTRHAERFESSGYRGLFAFITQLRRLIDAGQAPAVKTAGGSGGVQMMSIHKSKGLEFPIVFLCDLEHAFSRQDFDTPVLVHPALGLGPLCIDLKRKIRYPTMARLALEEKLRRENLAEEQRILYVAMTRPKEKLILVDALYGAEKRLQKLTAAAACPVMPEVVAEGKCFGDWILLPLLCRPEAAPLRDMAGVMAGGLYTGDTAPWQVFIHDGDDFGWAPGAAVSDTEKDAGETLFDPALLTFRYPYQRETTLPAKLTATQLKGRALDQEIAEDAYHTPYIRPLVQPKFRREKKGLTPAERGTATHLVLQYLDLQNSDVPGQVEKLRLEAKLTAEQAAAVDVPALRRFLESPLAEEMRQAETAAREYRFTVLMPARDYDPAAAEEDSILLQGVVDCWFETPEGITVVDFKTDFVQTEEDVAQHAELYRGQLAAYSLALERVLEKAVTRKALYFLQAGKTVEIS</sequence>
<dbReference type="InterPro" id="IPR027417">
    <property type="entry name" value="P-loop_NTPase"/>
</dbReference>
<dbReference type="RefSeq" id="WP_187013995.1">
    <property type="nucleotide sequence ID" value="NZ_JACOQI010000003.1"/>
</dbReference>
<comment type="caution">
    <text evidence="17">The sequence shown here is derived from an EMBL/GenBank/DDBJ whole genome shotgun (WGS) entry which is preliminary data.</text>
</comment>
<evidence type="ECO:0000256" key="14">
    <source>
        <dbReference type="PROSITE-ProRule" id="PRU00560"/>
    </source>
</evidence>
<dbReference type="InterPro" id="IPR000212">
    <property type="entry name" value="DNA_helicase_UvrD/REP"/>
</dbReference>
<evidence type="ECO:0000256" key="10">
    <source>
        <dbReference type="ARBA" id="ARBA00023235"/>
    </source>
</evidence>
<evidence type="ECO:0000256" key="1">
    <source>
        <dbReference type="ARBA" id="ARBA00022722"/>
    </source>
</evidence>
<keyword evidence="4 14" id="KW-0378">Hydrolase</keyword>
<dbReference type="GO" id="GO:0003677">
    <property type="term" value="F:DNA binding"/>
    <property type="evidence" value="ECO:0007669"/>
    <property type="project" value="UniProtKB-KW"/>
</dbReference>
<dbReference type="Proteomes" id="UP000620327">
    <property type="component" value="Unassembled WGS sequence"/>
</dbReference>
<proteinExistence type="predicted"/>
<evidence type="ECO:0000256" key="4">
    <source>
        <dbReference type="ARBA" id="ARBA00022801"/>
    </source>
</evidence>
<evidence type="ECO:0000256" key="7">
    <source>
        <dbReference type="ARBA" id="ARBA00022840"/>
    </source>
</evidence>
<evidence type="ECO:0000256" key="11">
    <source>
        <dbReference type="ARBA" id="ARBA00034617"/>
    </source>
</evidence>
<keyword evidence="3" id="KW-0227">DNA damage</keyword>
<dbReference type="InterPro" id="IPR014152">
    <property type="entry name" value="AddA"/>
</dbReference>
<dbReference type="GO" id="GO:0043138">
    <property type="term" value="F:3'-5' DNA helicase activity"/>
    <property type="evidence" value="ECO:0007669"/>
    <property type="project" value="UniProtKB-EC"/>
</dbReference>
<dbReference type="InterPro" id="IPR011335">
    <property type="entry name" value="Restrct_endonuc-II-like"/>
</dbReference>
<feature type="domain" description="UvrD-like helicase ATP-binding" evidence="15">
    <location>
        <begin position="4"/>
        <end position="473"/>
    </location>
</feature>
<dbReference type="GO" id="GO:0006302">
    <property type="term" value="P:double-strand break repair"/>
    <property type="evidence" value="ECO:0007669"/>
    <property type="project" value="InterPro"/>
</dbReference>
<evidence type="ECO:0000256" key="2">
    <source>
        <dbReference type="ARBA" id="ARBA00022741"/>
    </source>
</evidence>
<evidence type="ECO:0000256" key="3">
    <source>
        <dbReference type="ARBA" id="ARBA00022763"/>
    </source>
</evidence>
<dbReference type="SUPFAM" id="SSF52980">
    <property type="entry name" value="Restriction endonuclease-like"/>
    <property type="match status" value="1"/>
</dbReference>
<evidence type="ECO:0000256" key="9">
    <source>
        <dbReference type="ARBA" id="ARBA00023204"/>
    </source>
</evidence>
<evidence type="ECO:0000259" key="16">
    <source>
        <dbReference type="PROSITE" id="PS51217"/>
    </source>
</evidence>
<dbReference type="SUPFAM" id="SSF52540">
    <property type="entry name" value="P-loop containing nucleoside triphosphate hydrolases"/>
    <property type="match status" value="1"/>
</dbReference>
<feature type="domain" description="UvrD-like helicase C-terminal" evidence="16">
    <location>
        <begin position="474"/>
        <end position="778"/>
    </location>
</feature>
<keyword evidence="7 14" id="KW-0067">ATP-binding</keyword>
<dbReference type="Gene3D" id="3.40.50.300">
    <property type="entry name" value="P-loop containing nucleotide triphosphate hydrolases"/>
    <property type="match status" value="4"/>
</dbReference>
<keyword evidence="8" id="KW-0238">DNA-binding</keyword>
<dbReference type="CDD" id="cd17932">
    <property type="entry name" value="DEXQc_UvrD"/>
    <property type="match status" value="1"/>
</dbReference>
<dbReference type="Pfam" id="PF12705">
    <property type="entry name" value="PDDEXK_1"/>
    <property type="match status" value="1"/>
</dbReference>
<dbReference type="InterPro" id="IPR011604">
    <property type="entry name" value="PDDEXK-like_dom_sf"/>
</dbReference>
<organism evidence="17 18">
    <name type="scientific">Dysosmobacter segnis</name>
    <dbReference type="NCBI Taxonomy" id="2763042"/>
    <lineage>
        <taxon>Bacteria</taxon>
        <taxon>Bacillati</taxon>
        <taxon>Bacillota</taxon>
        <taxon>Clostridia</taxon>
        <taxon>Eubacteriales</taxon>
        <taxon>Oscillospiraceae</taxon>
        <taxon>Dysosmobacter</taxon>
    </lineage>
</organism>
<keyword evidence="6" id="KW-0269">Exonuclease</keyword>
<keyword evidence="2 14" id="KW-0547">Nucleotide-binding</keyword>
<dbReference type="PANTHER" id="PTHR11070">
    <property type="entry name" value="UVRD / RECB / PCRA DNA HELICASE FAMILY MEMBER"/>
    <property type="match status" value="1"/>
</dbReference>
<dbReference type="EMBL" id="JACOQI010000003">
    <property type="protein sequence ID" value="MBC5769639.1"/>
    <property type="molecule type" value="Genomic_DNA"/>
</dbReference>
<protein>
    <recommendedName>
        <fullName evidence="12">DNA 3'-5' helicase</fullName>
        <ecNumber evidence="12">5.6.2.4</ecNumber>
    </recommendedName>
</protein>
<comment type="catalytic activity">
    <reaction evidence="13">
        <text>ATP + H2O = ADP + phosphate + H(+)</text>
        <dbReference type="Rhea" id="RHEA:13065"/>
        <dbReference type="ChEBI" id="CHEBI:15377"/>
        <dbReference type="ChEBI" id="CHEBI:15378"/>
        <dbReference type="ChEBI" id="CHEBI:30616"/>
        <dbReference type="ChEBI" id="CHEBI:43474"/>
        <dbReference type="ChEBI" id="CHEBI:456216"/>
        <dbReference type="EC" id="5.6.2.4"/>
    </reaction>
</comment>
<dbReference type="Pfam" id="PF00580">
    <property type="entry name" value="UvrD-helicase"/>
    <property type="match status" value="1"/>
</dbReference>
<comment type="catalytic activity">
    <reaction evidence="11">
        <text>Couples ATP hydrolysis with the unwinding of duplex DNA by translocating in the 3'-5' direction.</text>
        <dbReference type="EC" id="5.6.2.4"/>
    </reaction>
</comment>
<dbReference type="PANTHER" id="PTHR11070:SF48">
    <property type="entry name" value="ATP-DEPENDENT HELICASE_NUCLEASE SUBUNIT A"/>
    <property type="match status" value="1"/>
</dbReference>
<dbReference type="PROSITE" id="PS51198">
    <property type="entry name" value="UVRD_HELICASE_ATP_BIND"/>
    <property type="match status" value="1"/>
</dbReference>
<dbReference type="GO" id="GO:0004527">
    <property type="term" value="F:exonuclease activity"/>
    <property type="evidence" value="ECO:0007669"/>
    <property type="project" value="UniProtKB-KW"/>
</dbReference>
<evidence type="ECO:0000259" key="15">
    <source>
        <dbReference type="PROSITE" id="PS51198"/>
    </source>
</evidence>
<evidence type="ECO:0000313" key="17">
    <source>
        <dbReference type="EMBL" id="MBC5769639.1"/>
    </source>
</evidence>
<keyword evidence="1" id="KW-0540">Nuclease</keyword>
<name>A0A923S6F5_9FIRM</name>
<evidence type="ECO:0000256" key="8">
    <source>
        <dbReference type="ARBA" id="ARBA00023125"/>
    </source>
</evidence>
<dbReference type="InterPro" id="IPR038726">
    <property type="entry name" value="PDDEXK_AddAB-type"/>
</dbReference>
<dbReference type="NCBIfam" id="TIGR02785">
    <property type="entry name" value="addA_Gpos"/>
    <property type="match status" value="1"/>
</dbReference>
<gene>
    <name evidence="17" type="primary">addA</name>
    <name evidence="17" type="ORF">H8Z83_04785</name>
</gene>
<dbReference type="Pfam" id="PF13361">
    <property type="entry name" value="UvrD_C"/>
    <property type="match status" value="1"/>
</dbReference>
<dbReference type="AlphaFoldDB" id="A0A923S6F5"/>
<dbReference type="GO" id="GO:0000725">
    <property type="term" value="P:recombinational repair"/>
    <property type="evidence" value="ECO:0007669"/>
    <property type="project" value="TreeGrafter"/>
</dbReference>
<evidence type="ECO:0000256" key="5">
    <source>
        <dbReference type="ARBA" id="ARBA00022806"/>
    </source>
</evidence>
<dbReference type="Gene3D" id="3.90.320.10">
    <property type="match status" value="1"/>
</dbReference>
<evidence type="ECO:0000313" key="18">
    <source>
        <dbReference type="Proteomes" id="UP000620327"/>
    </source>
</evidence>
<evidence type="ECO:0000256" key="6">
    <source>
        <dbReference type="ARBA" id="ARBA00022839"/>
    </source>
</evidence>